<proteinExistence type="inferred from homology"/>
<dbReference type="EMBL" id="PVUE01000024">
    <property type="protein sequence ID" value="PRZ33898.1"/>
    <property type="molecule type" value="Genomic_DNA"/>
</dbReference>
<dbReference type="InterPro" id="IPR027417">
    <property type="entry name" value="P-loop_NTPase"/>
</dbReference>
<dbReference type="Gene3D" id="3.40.50.300">
    <property type="entry name" value="P-loop containing nucleotide triphosphate hydrolases"/>
    <property type="match status" value="2"/>
</dbReference>
<evidence type="ECO:0000313" key="6">
    <source>
        <dbReference type="EMBL" id="PRZ33898.1"/>
    </source>
</evidence>
<name>A0A2T0ZCN0_9ACTN</name>
<comment type="subunit">
    <text evidence="2">Heterodimer of SbcC and SbcD.</text>
</comment>
<dbReference type="AlphaFoldDB" id="A0A2T0ZCN0"/>
<evidence type="ECO:0000256" key="4">
    <source>
        <dbReference type="SAM" id="Coils"/>
    </source>
</evidence>
<evidence type="ECO:0000256" key="3">
    <source>
        <dbReference type="ARBA" id="ARBA00013368"/>
    </source>
</evidence>
<evidence type="ECO:0000256" key="1">
    <source>
        <dbReference type="ARBA" id="ARBA00006930"/>
    </source>
</evidence>
<keyword evidence="4" id="KW-0175">Coiled coil</keyword>
<dbReference type="Pfam" id="PF13558">
    <property type="entry name" value="SbcC_Walker_B"/>
    <property type="match status" value="1"/>
</dbReference>
<feature type="domain" description="Rad50/SbcC-type AAA" evidence="5">
    <location>
        <begin position="6"/>
        <end position="269"/>
    </location>
</feature>
<feature type="coiled-coil region" evidence="4">
    <location>
        <begin position="251"/>
        <end position="308"/>
    </location>
</feature>
<dbReference type="PANTHER" id="PTHR32114:SF2">
    <property type="entry name" value="ABC TRANSPORTER ABCH.3"/>
    <property type="match status" value="1"/>
</dbReference>
<feature type="coiled-coil region" evidence="4">
    <location>
        <begin position="591"/>
        <end position="625"/>
    </location>
</feature>
<sequence length="988" mass="106180">MRLHSMTLTAFGPYAGTETIDFDVLSRDGLFLFTGPTGAGKTTILDAVAFALFGQLPGARKNLLNKIRSDHADHSVAPQVILECTLAGERVRLTRRPAYDRPAKRGGGTTTERASVALETMADGAWVGVENGNREGIVADWIHERIGLNCEQFMQVVLLPQGEFAKFLQAGDRDREQLLRSLFDASRFAAVEDWFDNREKAEREALREHESAILELRAEARTIAQVDVADVPDEAGVEWLSGLVTKFGARAEALVAQQEQAERDLESTQSALTAAERVMELQRKLHDARELSRRVESQRETVDRQRARLSLARKASSVVPLLERQADSEAARQVAGTDLEKATSVLLERRPEAPVSSAAKMASEAAAVRTQLGSLDEALANEDELPAYTKEAADAAANVAEASAIAEEISRRRTDLPEEIKKVNLRLTELTIVAGQQTAARQAVETAQAATAAALEVQTLQRKFEELTEATVEAKRSALEAKETWLLLRERRLDGMAAELAGQLAVGDACLVCGSLEHPRPAVTVASTPTKDDEAAAQKSYEDADLALTEASSSLGTVGKKLGTAQGKMGSRSAKAWTAELASAKMRLAEAVAADAELARVRREHEQLEKQLADATSMLEDATANLTAHRSAQQRAEQSLRTRQDRVAKARDGFESVAERAADLSSLALLYDAVIGGLSAVAQADKSVRSATNAARSAAKKAGFDSSDAATEASLDADTEATIATDIEQFDVQSTRARTLLDDPDFAGLTDQPPPIEALAQDRDDAKELLQQVQTALSDAVKARDGLRKVLRSATTVLAQGAEAHERYAVVRDLASVIRGQGANTKAMHLTAYFLAARLEQVAEVASSRLLKMSKGRYSLVHSDERLKKRGAGGLGLQVMDAHTGIARPTQTLSGGESFLASLALALGLAEVVTQEAGANTLDSLFVDEGFGALDSETLEQAMSVLDELRSGGRTIGLISHVDELKVRVANQLVVSSGERGSHITINA</sequence>
<evidence type="ECO:0000313" key="7">
    <source>
        <dbReference type="Proteomes" id="UP000237752"/>
    </source>
</evidence>
<comment type="similarity">
    <text evidence="1">Belongs to the SMC family. SbcC subfamily.</text>
</comment>
<comment type="caution">
    <text evidence="6">The sequence shown here is derived from an EMBL/GenBank/DDBJ whole genome shotgun (WGS) entry which is preliminary data.</text>
</comment>
<protein>
    <recommendedName>
        <fullName evidence="3">Nuclease SbcCD subunit C</fullName>
    </recommendedName>
</protein>
<dbReference type="GO" id="GO:0016887">
    <property type="term" value="F:ATP hydrolysis activity"/>
    <property type="evidence" value="ECO:0007669"/>
    <property type="project" value="InterPro"/>
</dbReference>
<keyword evidence="7" id="KW-1185">Reference proteome</keyword>
<accession>A0A2T0ZCN0</accession>
<dbReference type="PANTHER" id="PTHR32114">
    <property type="entry name" value="ABC TRANSPORTER ABCH.3"/>
    <property type="match status" value="1"/>
</dbReference>
<keyword evidence="6" id="KW-0540">Nuclease</keyword>
<dbReference type="GO" id="GO:0004527">
    <property type="term" value="F:exonuclease activity"/>
    <property type="evidence" value="ECO:0007669"/>
    <property type="project" value="UniProtKB-KW"/>
</dbReference>
<dbReference type="Pfam" id="PF13476">
    <property type="entry name" value="AAA_23"/>
    <property type="match status" value="1"/>
</dbReference>
<dbReference type="Proteomes" id="UP000237752">
    <property type="component" value="Unassembled WGS sequence"/>
</dbReference>
<keyword evidence="6" id="KW-0269">Exonuclease</keyword>
<dbReference type="InterPro" id="IPR038729">
    <property type="entry name" value="Rad50/SbcC_AAA"/>
</dbReference>
<feature type="coiled-coil region" evidence="4">
    <location>
        <begin position="450"/>
        <end position="477"/>
    </location>
</feature>
<dbReference type="GO" id="GO:0006302">
    <property type="term" value="P:double-strand break repair"/>
    <property type="evidence" value="ECO:0007669"/>
    <property type="project" value="InterPro"/>
</dbReference>
<organism evidence="6 7">
    <name type="scientific">Antricoccus suffuscus</name>
    <dbReference type="NCBI Taxonomy" id="1629062"/>
    <lineage>
        <taxon>Bacteria</taxon>
        <taxon>Bacillati</taxon>
        <taxon>Actinomycetota</taxon>
        <taxon>Actinomycetes</taxon>
        <taxon>Geodermatophilales</taxon>
        <taxon>Antricoccaceae</taxon>
        <taxon>Antricoccus</taxon>
    </lineage>
</organism>
<gene>
    <name evidence="6" type="ORF">CLV47_12431</name>
</gene>
<evidence type="ECO:0000256" key="2">
    <source>
        <dbReference type="ARBA" id="ARBA00011322"/>
    </source>
</evidence>
<reference evidence="6 7" key="1">
    <citation type="submission" date="2018-03" db="EMBL/GenBank/DDBJ databases">
        <title>Genomic Encyclopedia of Archaeal and Bacterial Type Strains, Phase II (KMG-II): from individual species to whole genera.</title>
        <authorList>
            <person name="Goeker M."/>
        </authorList>
    </citation>
    <scope>NUCLEOTIDE SEQUENCE [LARGE SCALE GENOMIC DNA]</scope>
    <source>
        <strain evidence="6 7">DSM 100065</strain>
    </source>
</reference>
<evidence type="ECO:0000259" key="5">
    <source>
        <dbReference type="Pfam" id="PF13476"/>
    </source>
</evidence>
<dbReference type="OrthoDB" id="9795626at2"/>
<dbReference type="SUPFAM" id="SSF52540">
    <property type="entry name" value="P-loop containing nucleoside triphosphate hydrolases"/>
    <property type="match status" value="1"/>
</dbReference>
<keyword evidence="6" id="KW-0378">Hydrolase</keyword>